<dbReference type="GO" id="GO:0000725">
    <property type="term" value="P:recombinational repair"/>
    <property type="evidence" value="ECO:0007669"/>
    <property type="project" value="UniProtKB-UniRule"/>
</dbReference>
<dbReference type="SUPFAM" id="SSF52540">
    <property type="entry name" value="P-loop containing nucleoside triphosphate hydrolases"/>
    <property type="match status" value="1"/>
</dbReference>
<dbReference type="InterPro" id="IPR041166">
    <property type="entry name" value="Rubredoxin_2"/>
</dbReference>
<evidence type="ECO:0000256" key="9">
    <source>
        <dbReference type="ARBA" id="ARBA00023125"/>
    </source>
</evidence>
<keyword evidence="7 11" id="KW-0067">ATP-binding</keyword>
<organism evidence="15 16">
    <name type="scientific">Alkalispirochaeta sphaeroplastigenens</name>
    <dbReference type="NCBI Taxonomy" id="1187066"/>
    <lineage>
        <taxon>Bacteria</taxon>
        <taxon>Pseudomonadati</taxon>
        <taxon>Spirochaetota</taxon>
        <taxon>Spirochaetia</taxon>
        <taxon>Spirochaetales</taxon>
        <taxon>Spirochaetaceae</taxon>
        <taxon>Alkalispirochaeta</taxon>
    </lineage>
</organism>
<dbReference type="InterPro" id="IPR003593">
    <property type="entry name" value="AAA+_ATPase"/>
</dbReference>
<dbReference type="AlphaFoldDB" id="A0A2S4JHM1"/>
<feature type="short sequence motif" description="RadA KNRFG motif" evidence="11">
    <location>
        <begin position="255"/>
        <end position="259"/>
    </location>
</feature>
<name>A0A2S4JHM1_9SPIO</name>
<evidence type="ECO:0000256" key="7">
    <source>
        <dbReference type="ARBA" id="ARBA00022840"/>
    </source>
</evidence>
<gene>
    <name evidence="11" type="primary">radA</name>
    <name evidence="15" type="ORF">AU468_11290</name>
</gene>
<comment type="domain">
    <text evidence="11">The middle region has homology to RecA with ATPase motifs including the RadA KNRFG motif, while the C-terminus is homologous to Lon protease.</text>
</comment>
<dbReference type="HAMAP" id="MF_01498">
    <property type="entry name" value="RadA_bact"/>
    <property type="match status" value="1"/>
</dbReference>
<protein>
    <recommendedName>
        <fullName evidence="11 12">DNA repair protein RadA</fullName>
    </recommendedName>
</protein>
<dbReference type="Gene3D" id="3.30.230.10">
    <property type="match status" value="1"/>
</dbReference>
<dbReference type="NCBIfam" id="TIGR00416">
    <property type="entry name" value="sms"/>
    <property type="match status" value="1"/>
</dbReference>
<evidence type="ECO:0000256" key="6">
    <source>
        <dbReference type="ARBA" id="ARBA00022833"/>
    </source>
</evidence>
<keyword evidence="2 11" id="KW-0547">Nucleotide-binding</keyword>
<proteinExistence type="inferred from homology"/>
<dbReference type="PROSITE" id="PS50162">
    <property type="entry name" value="RECA_2"/>
    <property type="match status" value="1"/>
</dbReference>
<accession>A0A2S4JHM1</accession>
<feature type="region of interest" description="Lon-protease-like" evidence="11">
    <location>
        <begin position="355"/>
        <end position="465"/>
    </location>
</feature>
<evidence type="ECO:0000256" key="1">
    <source>
        <dbReference type="ARBA" id="ARBA00022723"/>
    </source>
</evidence>
<keyword evidence="10 11" id="KW-0234">DNA repair</keyword>
<evidence type="ECO:0000313" key="16">
    <source>
        <dbReference type="Proteomes" id="UP000237350"/>
    </source>
</evidence>
<dbReference type="Pfam" id="PF13541">
    <property type="entry name" value="ChlI"/>
    <property type="match status" value="1"/>
</dbReference>
<dbReference type="InterPro" id="IPR027417">
    <property type="entry name" value="P-loop_NTPase"/>
</dbReference>
<dbReference type="PANTHER" id="PTHR32472:SF10">
    <property type="entry name" value="DNA REPAIR PROTEIN RADA-LIKE PROTEIN"/>
    <property type="match status" value="1"/>
</dbReference>
<keyword evidence="8 11" id="KW-0346">Stress response</keyword>
<keyword evidence="3 11" id="KW-0227">DNA damage</keyword>
<dbReference type="Pfam" id="PF13481">
    <property type="entry name" value="AAA_25"/>
    <property type="match status" value="1"/>
</dbReference>
<dbReference type="EMBL" id="LPWH01000112">
    <property type="protein sequence ID" value="POQ98969.1"/>
    <property type="molecule type" value="Genomic_DNA"/>
</dbReference>
<evidence type="ECO:0000256" key="5">
    <source>
        <dbReference type="ARBA" id="ARBA00022801"/>
    </source>
</evidence>
<comment type="function">
    <text evidence="11">Plays a role in repairing double-strand DNA breaks, probably involving stabilizing or processing branched DNA or blocked replication forks.</text>
</comment>
<dbReference type="GO" id="GO:0005829">
    <property type="term" value="C:cytosol"/>
    <property type="evidence" value="ECO:0007669"/>
    <property type="project" value="TreeGrafter"/>
</dbReference>
<comment type="similarity">
    <text evidence="11 13">Belongs to the RecA family. RadA subfamily.</text>
</comment>
<evidence type="ECO:0000256" key="8">
    <source>
        <dbReference type="ARBA" id="ARBA00023016"/>
    </source>
</evidence>
<keyword evidence="6 13" id="KW-0862">Zinc</keyword>
<keyword evidence="9 11" id="KW-0238">DNA-binding</keyword>
<dbReference type="Gene3D" id="3.40.50.300">
    <property type="entry name" value="P-loop containing nucleotide triphosphate hydrolases"/>
    <property type="match status" value="1"/>
</dbReference>
<evidence type="ECO:0000313" key="15">
    <source>
        <dbReference type="EMBL" id="POQ98969.1"/>
    </source>
</evidence>
<reference evidence="16" key="1">
    <citation type="submission" date="2015-12" db="EMBL/GenBank/DDBJ databases">
        <authorList>
            <person name="Lodha T.D."/>
            <person name="Chintalapati S."/>
            <person name="Chintalapati V.R."/>
            <person name="Sravanthi T."/>
        </authorList>
    </citation>
    <scope>NUCLEOTIDE SEQUENCE [LARGE SCALE GENOMIC DNA]</scope>
    <source>
        <strain evidence="16">JC133</strain>
    </source>
</reference>
<evidence type="ECO:0000256" key="13">
    <source>
        <dbReference type="RuleBase" id="RU003555"/>
    </source>
</evidence>
<dbReference type="Pfam" id="PF18073">
    <property type="entry name" value="Zn_ribbon_LapB"/>
    <property type="match status" value="1"/>
</dbReference>
<dbReference type="PRINTS" id="PR01874">
    <property type="entry name" value="DNAREPAIRADA"/>
</dbReference>
<dbReference type="GO" id="GO:0003684">
    <property type="term" value="F:damaged DNA binding"/>
    <property type="evidence" value="ECO:0007669"/>
    <property type="project" value="InterPro"/>
</dbReference>
<evidence type="ECO:0000256" key="11">
    <source>
        <dbReference type="HAMAP-Rule" id="MF_01498"/>
    </source>
</evidence>
<feature type="domain" description="RecA family profile 1" evidence="14">
    <location>
        <begin position="66"/>
        <end position="219"/>
    </location>
</feature>
<dbReference type="InterPro" id="IPR020588">
    <property type="entry name" value="RecA_ATP-bd"/>
</dbReference>
<keyword evidence="5" id="KW-0378">Hydrolase</keyword>
<dbReference type="GO" id="GO:0016787">
    <property type="term" value="F:hydrolase activity"/>
    <property type="evidence" value="ECO:0007669"/>
    <property type="project" value="UniProtKB-KW"/>
</dbReference>
<keyword evidence="16" id="KW-1185">Reference proteome</keyword>
<evidence type="ECO:0000256" key="10">
    <source>
        <dbReference type="ARBA" id="ARBA00023204"/>
    </source>
</evidence>
<dbReference type="SMART" id="SM00382">
    <property type="entry name" value="AAA"/>
    <property type="match status" value="1"/>
</dbReference>
<dbReference type="GO" id="GO:0005524">
    <property type="term" value="F:ATP binding"/>
    <property type="evidence" value="ECO:0007669"/>
    <property type="project" value="UniProtKB-UniRule"/>
</dbReference>
<sequence>MAKRKALHVCSSCGHQESKWLGQCPACGEWNTLEEQLALQDGPGPLLHGLTAPRQSSLLSRIEAPTSARLSTGIGELDRALGGGLMEGSTVLIGGEPGIGKSTLLLQAAASVQRSTGQAGGPVLYVSGEESPAQIRQRADRLEVSGAHLHLLCTAHMEIIREELARLKPRLVIVDSVQTMIAPEAGAVPGTINQIKTVTHELAEWSRTRGSQVILVAHVTKEGQIAGPKVVEHLVDAVLLFEQSGSDLRFLRATKNRFGAIEEVGIFTMEHRGLEELTDPGRVFLGPDRTHPPAGVVAAPCYEGSRVLVVEIQALTVPAKGGVSRTFSDRIDNRRVSRVAAVLEKHLGVSFSDQDIYVNVAGGIRIQDVAIDLPLAVALFSARQGKELPRGVLATGELSLAGEVRPVSHRAQRIKAAEEMGFLRLVGPPGGSGQSGGSAQKAGQISWIEAPRIAQAIRQAFSSEP</sequence>
<comment type="caution">
    <text evidence="15">The sequence shown here is derived from an EMBL/GenBank/DDBJ whole genome shotgun (WGS) entry which is preliminary data.</text>
</comment>
<dbReference type="SUPFAM" id="SSF54211">
    <property type="entry name" value="Ribosomal protein S5 domain 2-like"/>
    <property type="match status" value="1"/>
</dbReference>
<dbReference type="InterPro" id="IPR020568">
    <property type="entry name" value="Ribosomal_Su5_D2-typ_SF"/>
</dbReference>
<comment type="function">
    <text evidence="13">DNA-dependent ATPase involved in processing of recombination intermediates, plays a role in repairing DNA breaks. Stimulates the branch migration of RecA-mediated strand transfer reactions, allowing the 3' invading strand to extend heteroduplex DNA faster. Binds ssDNA in the presence of ADP but not other nucleotides, has ATPase activity that is stimulated by ssDNA and various branched DNA structures, but inhibited by SSB. Does not have RecA's homology-searching function.</text>
</comment>
<dbReference type="InterPro" id="IPR014721">
    <property type="entry name" value="Ribsml_uS5_D2-typ_fold_subgr"/>
</dbReference>
<dbReference type="GO" id="GO:0008270">
    <property type="term" value="F:zinc ion binding"/>
    <property type="evidence" value="ECO:0007669"/>
    <property type="project" value="UniProtKB-KW"/>
</dbReference>
<evidence type="ECO:0000256" key="12">
    <source>
        <dbReference type="NCBIfam" id="TIGR00416"/>
    </source>
</evidence>
<keyword evidence="1 11" id="KW-0479">Metal-binding</keyword>
<dbReference type="OrthoDB" id="9803906at2"/>
<keyword evidence="4 13" id="KW-0863">Zinc-finger</keyword>
<dbReference type="PANTHER" id="PTHR32472">
    <property type="entry name" value="DNA REPAIR PROTEIN RADA"/>
    <property type="match status" value="1"/>
</dbReference>
<evidence type="ECO:0000256" key="3">
    <source>
        <dbReference type="ARBA" id="ARBA00022763"/>
    </source>
</evidence>
<evidence type="ECO:0000259" key="14">
    <source>
        <dbReference type="PROSITE" id="PS50162"/>
    </source>
</evidence>
<evidence type="ECO:0000256" key="4">
    <source>
        <dbReference type="ARBA" id="ARBA00022771"/>
    </source>
</evidence>
<evidence type="ECO:0000256" key="2">
    <source>
        <dbReference type="ARBA" id="ARBA00022741"/>
    </source>
</evidence>
<dbReference type="Proteomes" id="UP000237350">
    <property type="component" value="Unassembled WGS sequence"/>
</dbReference>
<dbReference type="GO" id="GO:0140664">
    <property type="term" value="F:ATP-dependent DNA damage sensor activity"/>
    <property type="evidence" value="ECO:0007669"/>
    <property type="project" value="InterPro"/>
</dbReference>
<dbReference type="InterPro" id="IPR004504">
    <property type="entry name" value="DNA_repair_RadA"/>
</dbReference>
<dbReference type="RefSeq" id="WP_103680822.1">
    <property type="nucleotide sequence ID" value="NZ_LPWH01000112.1"/>
</dbReference>
<feature type="binding site" evidence="11">
    <location>
        <begin position="95"/>
        <end position="102"/>
    </location>
    <ligand>
        <name>ATP</name>
        <dbReference type="ChEBI" id="CHEBI:30616"/>
    </ligand>
</feature>